<keyword evidence="3" id="KW-0175">Coiled coil</keyword>
<dbReference type="InterPro" id="IPR030381">
    <property type="entry name" value="G_DYNAMIN_dom"/>
</dbReference>
<dbReference type="FunFam" id="3.40.50.300:FF:001425">
    <property type="entry name" value="Dynamin GTPase, putative"/>
    <property type="match status" value="1"/>
</dbReference>
<protein>
    <submittedName>
        <fullName evidence="6">DYNc</fullName>
    </submittedName>
</protein>
<feature type="coiled-coil region" evidence="3">
    <location>
        <begin position="684"/>
        <end position="711"/>
    </location>
</feature>
<dbReference type="InterPro" id="IPR001401">
    <property type="entry name" value="Dynamin_GTPase"/>
</dbReference>
<dbReference type="GO" id="GO:0005525">
    <property type="term" value="F:GTP binding"/>
    <property type="evidence" value="ECO:0007669"/>
    <property type="project" value="InterPro"/>
</dbReference>
<dbReference type="Pfam" id="PF00350">
    <property type="entry name" value="Dynamin_N"/>
    <property type="match status" value="1"/>
</dbReference>
<dbReference type="InterPro" id="IPR022812">
    <property type="entry name" value="Dynamin"/>
</dbReference>
<dbReference type="InterPro" id="IPR045063">
    <property type="entry name" value="Dynamin_N"/>
</dbReference>
<keyword evidence="1" id="KW-0547">Nucleotide-binding</keyword>
<feature type="domain" description="GED" evidence="4">
    <location>
        <begin position="629"/>
        <end position="716"/>
    </location>
</feature>
<dbReference type="Gene3D" id="1.20.120.1240">
    <property type="entry name" value="Dynamin, middle domain"/>
    <property type="match status" value="1"/>
</dbReference>
<evidence type="ECO:0000313" key="7">
    <source>
        <dbReference type="Proteomes" id="UP000266188"/>
    </source>
</evidence>
<dbReference type="SMART" id="SM00053">
    <property type="entry name" value="DYNc"/>
    <property type="match status" value="1"/>
</dbReference>
<dbReference type="InterPro" id="IPR000375">
    <property type="entry name" value="Dynamin_stalk"/>
</dbReference>
<evidence type="ECO:0000256" key="1">
    <source>
        <dbReference type="ARBA" id="ARBA00022741"/>
    </source>
</evidence>
<dbReference type="InterPro" id="IPR020850">
    <property type="entry name" value="GED_dom"/>
</dbReference>
<keyword evidence="2" id="KW-0342">GTP-binding</keyword>
<dbReference type="GO" id="GO:0048312">
    <property type="term" value="P:intracellular distribution of mitochondria"/>
    <property type="evidence" value="ECO:0007669"/>
    <property type="project" value="TreeGrafter"/>
</dbReference>
<dbReference type="GO" id="GO:0003924">
    <property type="term" value="F:GTPase activity"/>
    <property type="evidence" value="ECO:0007669"/>
    <property type="project" value="InterPro"/>
</dbReference>
<dbReference type="STRING" id="2070753.A0A3A2ZL50"/>
<dbReference type="GO" id="GO:0006897">
    <property type="term" value="P:endocytosis"/>
    <property type="evidence" value="ECO:0007669"/>
    <property type="project" value="TreeGrafter"/>
</dbReference>
<dbReference type="PANTHER" id="PTHR11566">
    <property type="entry name" value="DYNAMIN"/>
    <property type="match status" value="1"/>
</dbReference>
<proteinExistence type="predicted"/>
<dbReference type="PRINTS" id="PR00195">
    <property type="entry name" value="DYNAMIN"/>
</dbReference>
<gene>
    <name evidence="6" type="ORF">PHISCL_07593</name>
</gene>
<dbReference type="GO" id="GO:0005874">
    <property type="term" value="C:microtubule"/>
    <property type="evidence" value="ECO:0007669"/>
    <property type="project" value="TreeGrafter"/>
</dbReference>
<evidence type="ECO:0000259" key="4">
    <source>
        <dbReference type="PROSITE" id="PS51388"/>
    </source>
</evidence>
<dbReference type="Proteomes" id="UP000266188">
    <property type="component" value="Unassembled WGS sequence"/>
</dbReference>
<dbReference type="GO" id="GO:0000266">
    <property type="term" value="P:mitochondrial fission"/>
    <property type="evidence" value="ECO:0007669"/>
    <property type="project" value="TreeGrafter"/>
</dbReference>
<organism evidence="6 7">
    <name type="scientific">Aspergillus sclerotialis</name>
    <dbReference type="NCBI Taxonomy" id="2070753"/>
    <lineage>
        <taxon>Eukaryota</taxon>
        <taxon>Fungi</taxon>
        <taxon>Dikarya</taxon>
        <taxon>Ascomycota</taxon>
        <taxon>Pezizomycotina</taxon>
        <taxon>Eurotiomycetes</taxon>
        <taxon>Eurotiomycetidae</taxon>
        <taxon>Eurotiales</taxon>
        <taxon>Aspergillaceae</taxon>
        <taxon>Aspergillus</taxon>
        <taxon>Aspergillus subgen. Polypaecilum</taxon>
    </lineage>
</organism>
<dbReference type="SUPFAM" id="SSF52540">
    <property type="entry name" value="P-loop containing nucleoside triphosphate hydrolases"/>
    <property type="match status" value="1"/>
</dbReference>
<dbReference type="GO" id="GO:0008017">
    <property type="term" value="F:microtubule binding"/>
    <property type="evidence" value="ECO:0007669"/>
    <property type="project" value="TreeGrafter"/>
</dbReference>
<evidence type="ECO:0000256" key="2">
    <source>
        <dbReference type="ARBA" id="ARBA00023134"/>
    </source>
</evidence>
<evidence type="ECO:0000313" key="6">
    <source>
        <dbReference type="EMBL" id="RJE20074.1"/>
    </source>
</evidence>
<dbReference type="Pfam" id="PF01031">
    <property type="entry name" value="Dynamin_M"/>
    <property type="match status" value="1"/>
</dbReference>
<dbReference type="EMBL" id="MVGC01000341">
    <property type="protein sequence ID" value="RJE20074.1"/>
    <property type="molecule type" value="Genomic_DNA"/>
</dbReference>
<reference evidence="7" key="1">
    <citation type="submission" date="2017-02" db="EMBL/GenBank/DDBJ databases">
        <authorList>
            <person name="Tafer H."/>
            <person name="Lopandic K."/>
        </authorList>
    </citation>
    <scope>NUCLEOTIDE SEQUENCE [LARGE SCALE GENOMIC DNA]</scope>
    <source>
        <strain evidence="7">CBS 366.77</strain>
    </source>
</reference>
<dbReference type="AlphaFoldDB" id="A0A3A2ZL50"/>
<name>A0A3A2ZL50_9EURO</name>
<keyword evidence="7" id="KW-1185">Reference proteome</keyword>
<evidence type="ECO:0000256" key="3">
    <source>
        <dbReference type="SAM" id="Coils"/>
    </source>
</evidence>
<dbReference type="PROSITE" id="PS51718">
    <property type="entry name" value="G_DYNAMIN_2"/>
    <property type="match status" value="1"/>
</dbReference>
<dbReference type="PROSITE" id="PS51388">
    <property type="entry name" value="GED"/>
    <property type="match status" value="1"/>
</dbReference>
<dbReference type="InterPro" id="IPR027417">
    <property type="entry name" value="P-loop_NTPase"/>
</dbReference>
<dbReference type="GO" id="GO:0016559">
    <property type="term" value="P:peroxisome fission"/>
    <property type="evidence" value="ECO:0007669"/>
    <property type="project" value="TreeGrafter"/>
</dbReference>
<feature type="domain" description="Dynamin-type G" evidence="5">
    <location>
        <begin position="30"/>
        <end position="327"/>
    </location>
</feature>
<dbReference type="PANTHER" id="PTHR11566:SF215">
    <property type="entry name" value="DYNAMIN GTPASE"/>
    <property type="match status" value="1"/>
</dbReference>
<sequence length="716" mass="80790">MAPQAHREKLGDPTLLDKIDKLLAANLGDHIDLPQLVVVGDQSSGKSSVLEGLTKLPFPRDSGLCTRFATQIIFRRSKDGKGRKITASIIPASDTDPECASDLRKWRAAHLEELDQKSFAKLMSEVYDVMGVSGADNKEKSSKKTFSKDVFRLEISGPDEDHLSVIDVPGIFKNTTPGLTSKEDIEIVRDMVLGYMQNPRSIMLTVIPANVDIATQEILEMARELDPEGNRTLGVLTKPDLVDKGAEVKVMELVDGNKSDLTLGWSIVRNPGQQQLLESNTDRDNAEARFFRDESPWNSLDKDKVGIRALRTRLQEIQTAHIRREFPKVRLEVNKKLKSKKNELLGLGTERDTSEKQSNYLLDIVAKFQELTSQALATNYSNDLFDENSDLRLATVLRNRCEAFKDDMSNYGHEYSFASADSNQKQNGLCGPHNGEMETDSAEAVSVRKNGNLTELEGILYDQEILPLPSDDDILDWIEKLYRTSRGFEIGTFSPLLLSTIMRKQSSKWTALALGYISDAVSMIHNFLVRVLERVCPDDRIRGNLLSVLMDDLLIKYKNAVEQVEFLLHVERHGTLMTLNDFLQRNIEDACEKRRYEKQQLALDGSAAFENLRITVEANDQMSNTRHTAQYIHDILESYYEIAAKRFVDNVCMQAADYYLVTGPSTPLKLLAPSLITRMTPEQLESIAGENAMVKRKRSQLKKEIEELEMGRKILL</sequence>
<accession>A0A3A2ZL50</accession>
<dbReference type="OrthoDB" id="415706at2759"/>
<dbReference type="GO" id="GO:0016020">
    <property type="term" value="C:membrane"/>
    <property type="evidence" value="ECO:0007669"/>
    <property type="project" value="TreeGrafter"/>
</dbReference>
<evidence type="ECO:0000259" key="5">
    <source>
        <dbReference type="PROSITE" id="PS51718"/>
    </source>
</evidence>
<dbReference type="CDD" id="cd08771">
    <property type="entry name" value="DLP_1"/>
    <property type="match status" value="1"/>
</dbReference>
<dbReference type="GO" id="GO:0005739">
    <property type="term" value="C:mitochondrion"/>
    <property type="evidence" value="ECO:0007669"/>
    <property type="project" value="TreeGrafter"/>
</dbReference>
<dbReference type="Gene3D" id="3.40.50.300">
    <property type="entry name" value="P-loop containing nucleotide triphosphate hydrolases"/>
    <property type="match status" value="1"/>
</dbReference>
<comment type="caution">
    <text evidence="6">The sequence shown here is derived from an EMBL/GenBank/DDBJ whole genome shotgun (WGS) entry which is preliminary data.</text>
</comment>